<feature type="transmembrane region" description="Helical" evidence="2">
    <location>
        <begin position="107"/>
        <end position="126"/>
    </location>
</feature>
<feature type="region of interest" description="Disordered" evidence="1">
    <location>
        <begin position="1"/>
        <end position="23"/>
    </location>
</feature>
<keyword evidence="2" id="KW-0472">Membrane</keyword>
<evidence type="ECO:0000256" key="2">
    <source>
        <dbReference type="SAM" id="Phobius"/>
    </source>
</evidence>
<gene>
    <name evidence="3" type="ORF">GCM10009547_03150</name>
</gene>
<keyword evidence="4" id="KW-1185">Reference proteome</keyword>
<accession>A0ABP3RC55</accession>
<name>A0ABP3RC55_9ACTN</name>
<organism evidence="3 4">
    <name type="scientific">Sporichthya brevicatena</name>
    <dbReference type="NCBI Taxonomy" id="171442"/>
    <lineage>
        <taxon>Bacteria</taxon>
        <taxon>Bacillati</taxon>
        <taxon>Actinomycetota</taxon>
        <taxon>Actinomycetes</taxon>
        <taxon>Sporichthyales</taxon>
        <taxon>Sporichthyaceae</taxon>
        <taxon>Sporichthya</taxon>
    </lineage>
</organism>
<evidence type="ECO:0000313" key="4">
    <source>
        <dbReference type="Proteomes" id="UP001500957"/>
    </source>
</evidence>
<evidence type="ECO:0008006" key="5">
    <source>
        <dbReference type="Google" id="ProtNLM"/>
    </source>
</evidence>
<comment type="caution">
    <text evidence="3">The sequence shown here is derived from an EMBL/GenBank/DDBJ whole genome shotgun (WGS) entry which is preliminary data.</text>
</comment>
<evidence type="ECO:0000256" key="1">
    <source>
        <dbReference type="SAM" id="MobiDB-lite"/>
    </source>
</evidence>
<feature type="transmembrane region" description="Helical" evidence="2">
    <location>
        <begin position="138"/>
        <end position="160"/>
    </location>
</feature>
<protein>
    <recommendedName>
        <fullName evidence="5">Integral membrane protein</fullName>
    </recommendedName>
</protein>
<keyword evidence="2" id="KW-0812">Transmembrane</keyword>
<dbReference type="EMBL" id="BAAAHE010000004">
    <property type="protein sequence ID" value="GAA0604673.1"/>
    <property type="molecule type" value="Genomic_DNA"/>
</dbReference>
<sequence length="176" mass="17246">MSPKPSGATGRKGPAKTPAKAAASVAAKAAAKAPAKAPPPHATQPLPVVLGTAVGLAALGFVLGAGGSFLQARTVFAGVRWPLGCVFVLVVLGAVALSAGMLTRSRLAVGTLAAGWVISVLVFTAGRPEGDVIIAADLAGYLYLFGGVTVLAVVSSLPFATLPTPAASTDPKSPPA</sequence>
<dbReference type="Pfam" id="PF19608">
    <property type="entry name" value="DUF6113"/>
    <property type="match status" value="1"/>
</dbReference>
<reference evidence="4" key="1">
    <citation type="journal article" date="2019" name="Int. J. Syst. Evol. Microbiol.">
        <title>The Global Catalogue of Microorganisms (GCM) 10K type strain sequencing project: providing services to taxonomists for standard genome sequencing and annotation.</title>
        <authorList>
            <consortium name="The Broad Institute Genomics Platform"/>
            <consortium name="The Broad Institute Genome Sequencing Center for Infectious Disease"/>
            <person name="Wu L."/>
            <person name="Ma J."/>
        </authorList>
    </citation>
    <scope>NUCLEOTIDE SEQUENCE [LARGE SCALE GENOMIC DNA]</scope>
    <source>
        <strain evidence="4">JCM 10671</strain>
    </source>
</reference>
<proteinExistence type="predicted"/>
<evidence type="ECO:0000313" key="3">
    <source>
        <dbReference type="EMBL" id="GAA0604673.1"/>
    </source>
</evidence>
<feature type="transmembrane region" description="Helical" evidence="2">
    <location>
        <begin position="81"/>
        <end position="101"/>
    </location>
</feature>
<dbReference type="InterPro" id="IPR046095">
    <property type="entry name" value="DUF6113"/>
</dbReference>
<feature type="transmembrane region" description="Helical" evidence="2">
    <location>
        <begin position="48"/>
        <end position="69"/>
    </location>
</feature>
<keyword evidence="2" id="KW-1133">Transmembrane helix</keyword>
<dbReference type="Proteomes" id="UP001500957">
    <property type="component" value="Unassembled WGS sequence"/>
</dbReference>